<comment type="caution">
    <text evidence="2">The sequence shown here is derived from an EMBL/GenBank/DDBJ whole genome shotgun (WGS) entry which is preliminary data.</text>
</comment>
<dbReference type="AlphaFoldDB" id="A0A5R9J6Y2"/>
<sequence>MKTSLPKTTAAKRALSAFHSSQAGADRMSEDLLFLENWESDPAPGTAAVLRIGQIRRSNPALAAEIRRELLDLRPRRG</sequence>
<dbReference type="Proteomes" id="UP000305654">
    <property type="component" value="Unassembled WGS sequence"/>
</dbReference>
<feature type="region of interest" description="Disordered" evidence="1">
    <location>
        <begin position="1"/>
        <end position="23"/>
    </location>
</feature>
<dbReference type="RefSeq" id="WP_138327018.1">
    <property type="nucleotide sequence ID" value="NZ_VCDI01000006.1"/>
</dbReference>
<name>A0A5R9J6Y2_9PROT</name>
<organism evidence="2 3">
    <name type="scientific">Lichenicoccus roseus</name>
    <dbReference type="NCBI Taxonomy" id="2683649"/>
    <lineage>
        <taxon>Bacteria</taxon>
        <taxon>Pseudomonadati</taxon>
        <taxon>Pseudomonadota</taxon>
        <taxon>Alphaproteobacteria</taxon>
        <taxon>Acetobacterales</taxon>
        <taxon>Acetobacteraceae</taxon>
        <taxon>Lichenicoccus</taxon>
    </lineage>
</organism>
<dbReference type="OrthoDB" id="7220025at2"/>
<protein>
    <submittedName>
        <fullName evidence="2">Uncharacterized protein</fullName>
    </submittedName>
</protein>
<evidence type="ECO:0000313" key="2">
    <source>
        <dbReference type="EMBL" id="TLU71381.1"/>
    </source>
</evidence>
<reference evidence="2 3" key="1">
    <citation type="submission" date="2019-05" db="EMBL/GenBank/DDBJ databases">
        <authorList>
            <person name="Pankratov T."/>
            <person name="Grouzdev D."/>
        </authorList>
    </citation>
    <scope>NUCLEOTIDE SEQUENCE [LARGE SCALE GENOMIC DNA]</scope>
    <source>
        <strain evidence="2 3">KEBCLARHB70R</strain>
    </source>
</reference>
<accession>A0A5R9J6Y2</accession>
<dbReference type="EMBL" id="VCDI01000006">
    <property type="protein sequence ID" value="TLU71381.1"/>
    <property type="molecule type" value="Genomic_DNA"/>
</dbReference>
<evidence type="ECO:0000313" key="3">
    <source>
        <dbReference type="Proteomes" id="UP000305654"/>
    </source>
</evidence>
<gene>
    <name evidence="2" type="ORF">FE263_15830</name>
</gene>
<evidence type="ECO:0000256" key="1">
    <source>
        <dbReference type="SAM" id="MobiDB-lite"/>
    </source>
</evidence>
<keyword evidence="3" id="KW-1185">Reference proteome</keyword>
<proteinExistence type="predicted"/>